<name>A0A9X5E7R5_9CYAN</name>
<protein>
    <submittedName>
        <fullName evidence="2">Uncharacterized protein</fullName>
    </submittedName>
</protein>
<evidence type="ECO:0000313" key="2">
    <source>
        <dbReference type="EMBL" id="NHC36866.1"/>
    </source>
</evidence>
<dbReference type="AlphaFoldDB" id="A0A9X5E7R5"/>
<feature type="region of interest" description="Disordered" evidence="1">
    <location>
        <begin position="37"/>
        <end position="57"/>
    </location>
</feature>
<evidence type="ECO:0000313" key="3">
    <source>
        <dbReference type="Proteomes" id="UP000031532"/>
    </source>
</evidence>
<dbReference type="Proteomes" id="UP000031532">
    <property type="component" value="Unassembled WGS sequence"/>
</dbReference>
<organism evidence="2 3">
    <name type="scientific">Scytonema millei VB511283</name>
    <dbReference type="NCBI Taxonomy" id="1245923"/>
    <lineage>
        <taxon>Bacteria</taxon>
        <taxon>Bacillati</taxon>
        <taxon>Cyanobacteriota</taxon>
        <taxon>Cyanophyceae</taxon>
        <taxon>Nostocales</taxon>
        <taxon>Scytonemataceae</taxon>
        <taxon>Scytonema</taxon>
    </lineage>
</organism>
<evidence type="ECO:0000256" key="1">
    <source>
        <dbReference type="SAM" id="MobiDB-lite"/>
    </source>
</evidence>
<dbReference type="EMBL" id="JTJC03000006">
    <property type="protein sequence ID" value="NHC36866.1"/>
    <property type="molecule type" value="Genomic_DNA"/>
</dbReference>
<comment type="caution">
    <text evidence="2">The sequence shown here is derived from an EMBL/GenBank/DDBJ whole genome shotgun (WGS) entry which is preliminary data.</text>
</comment>
<gene>
    <name evidence="2" type="ORF">QH73_0019875</name>
</gene>
<accession>A0A9X5E7R5</accession>
<reference evidence="2 3" key="1">
    <citation type="journal article" date="2015" name="Genome Announc.">
        <title>Draft Genome Sequence of the Terrestrial Cyanobacterium Scytonema millei VB511283, Isolated from Eastern India.</title>
        <authorList>
            <person name="Sen D."/>
            <person name="Chandrababunaidu M.M."/>
            <person name="Singh D."/>
            <person name="Sanghi N."/>
            <person name="Ghorai A."/>
            <person name="Mishra G.P."/>
            <person name="Madduluri M."/>
            <person name="Adhikary S.P."/>
            <person name="Tripathy S."/>
        </authorList>
    </citation>
    <scope>NUCLEOTIDE SEQUENCE [LARGE SCALE GENOMIC DNA]</scope>
    <source>
        <strain evidence="2 3">VB511283</strain>
    </source>
</reference>
<proteinExistence type="predicted"/>
<keyword evidence="3" id="KW-1185">Reference proteome</keyword>
<dbReference type="RefSeq" id="WP_165587745.1">
    <property type="nucleotide sequence ID" value="NZ_JTJC03000006.1"/>
</dbReference>
<sequence length="57" mass="6070">MLTEIQLSVISYQLSVKNGVWGVGCSEWCAIVLPPLPQLGDSPSALFPDSRLPTPAS</sequence>